<evidence type="ECO:0000256" key="5">
    <source>
        <dbReference type="ARBA" id="ARBA00022989"/>
    </source>
</evidence>
<feature type="region of interest" description="Disordered" evidence="8">
    <location>
        <begin position="1"/>
        <end position="21"/>
    </location>
</feature>
<dbReference type="CDD" id="cd06261">
    <property type="entry name" value="TM_PBP2"/>
    <property type="match status" value="1"/>
</dbReference>
<proteinExistence type="inferred from homology"/>
<evidence type="ECO:0000313" key="10">
    <source>
        <dbReference type="EMBL" id="GMA36025.1"/>
    </source>
</evidence>
<evidence type="ECO:0000256" key="6">
    <source>
        <dbReference type="ARBA" id="ARBA00023136"/>
    </source>
</evidence>
<keyword evidence="3" id="KW-1003">Cell membrane</keyword>
<keyword evidence="2 7" id="KW-0813">Transport</keyword>
<dbReference type="InterPro" id="IPR000515">
    <property type="entry name" value="MetI-like"/>
</dbReference>
<comment type="subcellular location">
    <subcellularLocation>
        <location evidence="1 7">Cell membrane</location>
        <topology evidence="1 7">Multi-pass membrane protein</topology>
    </subcellularLocation>
</comment>
<evidence type="ECO:0000256" key="8">
    <source>
        <dbReference type="SAM" id="MobiDB-lite"/>
    </source>
</evidence>
<keyword evidence="6 7" id="KW-0472">Membrane</keyword>
<evidence type="ECO:0000259" key="9">
    <source>
        <dbReference type="PROSITE" id="PS50928"/>
    </source>
</evidence>
<evidence type="ECO:0000313" key="11">
    <source>
        <dbReference type="Proteomes" id="UP001157125"/>
    </source>
</evidence>
<feature type="transmembrane region" description="Helical" evidence="7">
    <location>
        <begin position="241"/>
        <end position="266"/>
    </location>
</feature>
<comment type="similarity">
    <text evidence="7">Belongs to the binding-protein-dependent transport system permease family.</text>
</comment>
<dbReference type="EMBL" id="BSUN01000001">
    <property type="protein sequence ID" value="GMA36025.1"/>
    <property type="molecule type" value="Genomic_DNA"/>
</dbReference>
<dbReference type="PANTHER" id="PTHR43744">
    <property type="entry name" value="ABC TRANSPORTER PERMEASE PROTEIN MG189-RELATED-RELATED"/>
    <property type="match status" value="1"/>
</dbReference>
<sequence length="367" mass="40018">MTTETTTPAAQRAATAALAGGVDTRRSRPLRWRKRRGPMIEDSRGIVSDADLRQPRVRRGMRVVHVFLSVTLVLAGLGPLLWLAKAAVTPTQDTLREPFALWPNGIDWANLSTAWNDIHIDQYFFNTVVIALGAWVFQMLVATTGAYTLSILKPRYHRVLGSLVLATLFIPSVVLLVPLYLTVVSPPFLGRDYSLLNNYLAVWLPMAANAFNILLVKRFFDNLPREVIEAAQTDGAGPFRLFWSIVLPMSKPILGVVSVFAVIAAWRDFLWPLLVLPDPAVQPLSVRLPAVQSQTEARCVLGGARDRDHHPRGHVPGVPAGVPALGGPGRCRQGVTRLPSHGAGPAHGAAPVPTGGKAQPRVFFTGW</sequence>
<dbReference type="InterPro" id="IPR035906">
    <property type="entry name" value="MetI-like_sf"/>
</dbReference>
<evidence type="ECO:0000256" key="1">
    <source>
        <dbReference type="ARBA" id="ARBA00004651"/>
    </source>
</evidence>
<feature type="transmembrane region" description="Helical" evidence="7">
    <location>
        <begin position="159"/>
        <end position="181"/>
    </location>
</feature>
<feature type="transmembrane region" description="Helical" evidence="7">
    <location>
        <begin position="123"/>
        <end position="147"/>
    </location>
</feature>
<keyword evidence="11" id="KW-1185">Reference proteome</keyword>
<dbReference type="Proteomes" id="UP001157125">
    <property type="component" value="Unassembled WGS sequence"/>
</dbReference>
<feature type="compositionally biased region" description="Low complexity" evidence="8">
    <location>
        <begin position="1"/>
        <end position="19"/>
    </location>
</feature>
<evidence type="ECO:0000256" key="7">
    <source>
        <dbReference type="RuleBase" id="RU363032"/>
    </source>
</evidence>
<evidence type="ECO:0000256" key="4">
    <source>
        <dbReference type="ARBA" id="ARBA00022692"/>
    </source>
</evidence>
<gene>
    <name evidence="10" type="ORF">GCM10025876_22290</name>
</gene>
<dbReference type="Pfam" id="PF00528">
    <property type="entry name" value="BPD_transp_1"/>
    <property type="match status" value="1"/>
</dbReference>
<dbReference type="PROSITE" id="PS50928">
    <property type="entry name" value="ABC_TM1"/>
    <property type="match status" value="1"/>
</dbReference>
<evidence type="ECO:0000256" key="2">
    <source>
        <dbReference type="ARBA" id="ARBA00022448"/>
    </source>
</evidence>
<evidence type="ECO:0000256" key="3">
    <source>
        <dbReference type="ARBA" id="ARBA00022475"/>
    </source>
</evidence>
<feature type="transmembrane region" description="Helical" evidence="7">
    <location>
        <begin position="201"/>
        <end position="220"/>
    </location>
</feature>
<keyword evidence="4 7" id="KW-0812">Transmembrane</keyword>
<reference evidence="11" key="1">
    <citation type="journal article" date="2019" name="Int. J. Syst. Evol. Microbiol.">
        <title>The Global Catalogue of Microorganisms (GCM) 10K type strain sequencing project: providing services to taxonomists for standard genome sequencing and annotation.</title>
        <authorList>
            <consortium name="The Broad Institute Genomics Platform"/>
            <consortium name="The Broad Institute Genome Sequencing Center for Infectious Disease"/>
            <person name="Wu L."/>
            <person name="Ma J."/>
        </authorList>
    </citation>
    <scope>NUCLEOTIDE SEQUENCE [LARGE SCALE GENOMIC DNA]</scope>
    <source>
        <strain evidence="11">NBRC 112299</strain>
    </source>
</reference>
<dbReference type="Gene3D" id="1.10.3720.10">
    <property type="entry name" value="MetI-like"/>
    <property type="match status" value="1"/>
</dbReference>
<dbReference type="SUPFAM" id="SSF161098">
    <property type="entry name" value="MetI-like"/>
    <property type="match status" value="1"/>
</dbReference>
<protein>
    <recommendedName>
        <fullName evidence="9">ABC transmembrane type-1 domain-containing protein</fullName>
    </recommendedName>
</protein>
<dbReference type="PANTHER" id="PTHR43744:SF12">
    <property type="entry name" value="ABC TRANSPORTER PERMEASE PROTEIN MG189-RELATED"/>
    <property type="match status" value="1"/>
</dbReference>
<comment type="caution">
    <text evidence="10">The sequence shown here is derived from an EMBL/GenBank/DDBJ whole genome shotgun (WGS) entry which is preliminary data.</text>
</comment>
<feature type="transmembrane region" description="Helical" evidence="7">
    <location>
        <begin position="63"/>
        <end position="84"/>
    </location>
</feature>
<name>A0ABQ6IDX7_9MICO</name>
<organism evidence="10 11">
    <name type="scientific">Demequina litorisediminis</name>
    <dbReference type="NCBI Taxonomy" id="1849022"/>
    <lineage>
        <taxon>Bacteria</taxon>
        <taxon>Bacillati</taxon>
        <taxon>Actinomycetota</taxon>
        <taxon>Actinomycetes</taxon>
        <taxon>Micrococcales</taxon>
        <taxon>Demequinaceae</taxon>
        <taxon>Demequina</taxon>
    </lineage>
</organism>
<feature type="domain" description="ABC transmembrane type-1" evidence="9">
    <location>
        <begin position="124"/>
        <end position="331"/>
    </location>
</feature>
<keyword evidence="5 7" id="KW-1133">Transmembrane helix</keyword>
<accession>A0ABQ6IDX7</accession>